<evidence type="ECO:0000256" key="3">
    <source>
        <dbReference type="PROSITE-ProRule" id="PRU00221"/>
    </source>
</evidence>
<keyword evidence="4" id="KW-0175">Coiled coil</keyword>
<keyword evidence="2" id="KW-0677">Repeat</keyword>
<feature type="repeat" description="WD" evidence="3">
    <location>
        <begin position="549"/>
        <end position="577"/>
    </location>
</feature>
<keyword evidence="7" id="KW-0969">Cilium</keyword>
<dbReference type="PROSITE" id="PS50082">
    <property type="entry name" value="WD_REPEATS_2"/>
    <property type="match status" value="3"/>
</dbReference>
<dbReference type="Gene3D" id="2.130.10.10">
    <property type="entry name" value="YVTN repeat-like/Quinoprotein amine dehydrogenase"/>
    <property type="match status" value="2"/>
</dbReference>
<organism evidence="6 7">
    <name type="scientific">Cyclospora cayetanensis</name>
    <dbReference type="NCBI Taxonomy" id="88456"/>
    <lineage>
        <taxon>Eukaryota</taxon>
        <taxon>Sar</taxon>
        <taxon>Alveolata</taxon>
        <taxon>Apicomplexa</taxon>
        <taxon>Conoidasida</taxon>
        <taxon>Coccidia</taxon>
        <taxon>Eucoccidiorida</taxon>
        <taxon>Eimeriorina</taxon>
        <taxon>Eimeriidae</taxon>
        <taxon>Cyclospora</taxon>
    </lineage>
</organism>
<dbReference type="OrthoDB" id="47276at2759"/>
<proteinExistence type="predicted"/>
<feature type="region of interest" description="Disordered" evidence="5">
    <location>
        <begin position="1"/>
        <end position="22"/>
    </location>
</feature>
<dbReference type="GeneID" id="34619311"/>
<feature type="repeat" description="WD" evidence="3">
    <location>
        <begin position="696"/>
        <end position="730"/>
    </location>
</feature>
<keyword evidence="1 3" id="KW-0853">WD repeat</keyword>
<feature type="coiled-coil region" evidence="4">
    <location>
        <begin position="748"/>
        <end position="825"/>
    </location>
</feature>
<dbReference type="InterPro" id="IPR001680">
    <property type="entry name" value="WD40_rpt"/>
</dbReference>
<feature type="compositionally biased region" description="Basic and acidic residues" evidence="5">
    <location>
        <begin position="898"/>
        <end position="923"/>
    </location>
</feature>
<dbReference type="Proteomes" id="UP000515125">
    <property type="component" value="Unplaced"/>
</dbReference>
<feature type="region of interest" description="Disordered" evidence="5">
    <location>
        <begin position="897"/>
        <end position="923"/>
    </location>
</feature>
<dbReference type="InterPro" id="IPR019775">
    <property type="entry name" value="WD40_repeat_CS"/>
</dbReference>
<dbReference type="SMART" id="SM00320">
    <property type="entry name" value="WD40"/>
    <property type="match status" value="7"/>
</dbReference>
<sequence length="1392" mass="156046">MSFGGFTEGKRPSQGTQRSSVAAVHQNATERFALPPVSLSCHHVFGSKPNVRGGVHFTEASAVCYPCGRLMVLHKLEKKAQKFLHGADEGLETVCTAVSQNKRYLLVGERSERRALVSVYDLITLKTKKTLAFADCQSTEFRSVAFSGDSRHILALGGPPDWCLVYWAWEKAKVVASYKLGMPSLEFCECSFNPLDSSIVCLVGDGVSRMLRLQDGQLRVMQNYLYKRQGQQFTSHAWLCDDSLIVASHSGDLTLLDGTGDFVATLSCSPGLPGTLRCLVPTSKGFVCGGAGASIRIFEKSQDPTEIYELTTDVSVDNQAAGESGTDRSGTCTAPHSALRRAATAASESCRLGKRRYSGRRVALCLGALGKLTEGTHVSSLAMSPKEDTVAIGLSNGQLFLLSLKAKAQHGPHQAPATPVLSFLHTSFHTGAIYGMDVCTQKPLAVTCGDDQTIRVWDFLERRLELCQNFPEEIFSVAFHPSSYHILAGFADKLRLMNLMLGELRTVKEFAIKASRECRFSHGGHMFAAASGNMIEVFNMYSWTHQATLRGHSARVASFSWSVDDRSIASAGHDGAVYEFLIDKLYSIVQNPLENGGETSELFAVGSDACIKQIQQSQLLECYDAVEPQGAIAVLSNGRAFFTGVSVSGLPGSIRCYKAPISGEYGRHMCHEGNCVALHPWCAGVNALMALFAGPVTRLAVAANNSILLSAGADGVLCVWNVNDREAAPVEQSTVKYMAEVLVDRTHLMERQSHLTELERQVEDVSNQMDFQQRRFETQHKDAMSQLETRFNKELAAERQKFDILREEKLEAERLFHEQLEAQEEQHSAAIQVFTRHISLLPFTVTSAALPKIPSAKMLVLNAGLISFCSPWCAFLWQTLEARFHSKLSVELGRQKKLAQEKEKDRQNWENEKDKLLKETASKEQEWSRQMTLQAKQAEDELQRMRESKELALKTHQELLQQVEEDADREIESLKEMYERRLAEENAEKVKLRGQAGIFRQRYEDAKEQAEQLREAARMKEERAARLKADVDKLVADRTALNQELQERDKTIGEKEQRIYDLKRQNQELEKFKFVLDYKINQLKAVIDPKTRDIQEMQAQIQAMDSELVEYHRQGKVSAMEMEQLKLKHKALRDEISAQRQKIAQGEQRMRRLQLDIYECMQYLQDPHTLKQRVTALYRKYLTTTLPPSEVDTDILKEQTRQRDYLEKSVECLKKRLGKDSEMHRQDNVKLMQENAALICEINDLRKELLALQSDNRQRKFAGAPKTERDNVRSARRKTPKCEGNSTLYDKNSGDPRPKSVKLSATRSAVPSSPCIQGNPPVNQSQLEEIEPGGTQASDKVAEECAKLIETQASEIGALKKKLELVEKQLETKDVLASRESNSHEIIDTTSA</sequence>
<dbReference type="Pfam" id="PF00400">
    <property type="entry name" value="WD40"/>
    <property type="match status" value="3"/>
</dbReference>
<accession>A0A6P6RPM9</accession>
<evidence type="ECO:0000256" key="1">
    <source>
        <dbReference type="ARBA" id="ARBA00022574"/>
    </source>
</evidence>
<name>A0A6P6RPM9_9EIME</name>
<dbReference type="PANTHER" id="PTHR32215:SF0">
    <property type="entry name" value="CILIA- AND FLAGELLA-ASSOCIATED PROTEIN 57"/>
    <property type="match status" value="1"/>
</dbReference>
<evidence type="ECO:0000313" key="6">
    <source>
        <dbReference type="Proteomes" id="UP000515125"/>
    </source>
</evidence>
<feature type="repeat" description="WD" evidence="3">
    <location>
        <begin position="426"/>
        <end position="458"/>
    </location>
</feature>
<evidence type="ECO:0000313" key="7">
    <source>
        <dbReference type="RefSeq" id="XP_026189776.1"/>
    </source>
</evidence>
<protein>
    <submittedName>
        <fullName evidence="7">Cilia- and flagella-associated protein 57</fullName>
    </submittedName>
</protein>
<feature type="coiled-coil region" evidence="4">
    <location>
        <begin position="1094"/>
        <end position="1156"/>
    </location>
</feature>
<dbReference type="SUPFAM" id="SSF50978">
    <property type="entry name" value="WD40 repeat-like"/>
    <property type="match status" value="1"/>
</dbReference>
<dbReference type="InterPro" id="IPR015943">
    <property type="entry name" value="WD40/YVTN_repeat-like_dom_sf"/>
</dbReference>
<reference evidence="7" key="1">
    <citation type="submission" date="2025-08" db="UniProtKB">
        <authorList>
            <consortium name="RefSeq"/>
        </authorList>
    </citation>
    <scope>IDENTIFICATION</scope>
</reference>
<feature type="region of interest" description="Disordered" evidence="5">
    <location>
        <begin position="1260"/>
        <end position="1322"/>
    </location>
</feature>
<feature type="coiled-coil region" evidence="4">
    <location>
        <begin position="1196"/>
        <end position="1255"/>
    </location>
</feature>
<dbReference type="RefSeq" id="XP_026189776.1">
    <property type="nucleotide sequence ID" value="XM_026333991.1"/>
</dbReference>
<evidence type="ECO:0000256" key="2">
    <source>
        <dbReference type="ARBA" id="ARBA00022737"/>
    </source>
</evidence>
<dbReference type="InterPro" id="IPR036322">
    <property type="entry name" value="WD40_repeat_dom_sf"/>
</dbReference>
<dbReference type="InterPro" id="IPR052993">
    <property type="entry name" value="CFA-57"/>
</dbReference>
<dbReference type="PROSITE" id="PS00678">
    <property type="entry name" value="WD_REPEATS_1"/>
    <property type="match status" value="1"/>
</dbReference>
<keyword evidence="7" id="KW-0282">Flagellum</keyword>
<dbReference type="SUPFAM" id="SSF50998">
    <property type="entry name" value="Quinoprotein alcohol dehydrogenase-like"/>
    <property type="match status" value="1"/>
</dbReference>
<dbReference type="InterPro" id="IPR011047">
    <property type="entry name" value="Quinoprotein_ADH-like_sf"/>
</dbReference>
<dbReference type="PANTHER" id="PTHR32215">
    <property type="entry name" value="CILIA- AND FLAGELLA-ASSOCIATED PROTEIN 57"/>
    <property type="match status" value="1"/>
</dbReference>
<evidence type="ECO:0000256" key="5">
    <source>
        <dbReference type="SAM" id="MobiDB-lite"/>
    </source>
</evidence>
<gene>
    <name evidence="7" type="primary">LOC34619311</name>
</gene>
<feature type="compositionally biased region" description="Polar residues" evidence="5">
    <location>
        <begin position="1303"/>
        <end position="1322"/>
    </location>
</feature>
<evidence type="ECO:0000256" key="4">
    <source>
        <dbReference type="SAM" id="Coils"/>
    </source>
</evidence>
<keyword evidence="6" id="KW-1185">Reference proteome</keyword>
<keyword evidence="7" id="KW-0966">Cell projection</keyword>